<keyword evidence="7" id="KW-0539">Nucleus</keyword>
<protein>
    <recommendedName>
        <fullName evidence="10">C2H2-type domain-containing protein</fullName>
    </recommendedName>
</protein>
<feature type="region of interest" description="Disordered" evidence="9">
    <location>
        <begin position="1"/>
        <end position="75"/>
    </location>
</feature>
<evidence type="ECO:0000256" key="7">
    <source>
        <dbReference type="ARBA" id="ARBA00023242"/>
    </source>
</evidence>
<evidence type="ECO:0000256" key="6">
    <source>
        <dbReference type="ARBA" id="ARBA00023163"/>
    </source>
</evidence>
<keyword evidence="4" id="KW-0862">Zinc</keyword>
<dbReference type="InterPro" id="IPR013087">
    <property type="entry name" value="Znf_C2H2_type"/>
</dbReference>
<dbReference type="SUPFAM" id="SSF57667">
    <property type="entry name" value="beta-beta-alpha zinc fingers"/>
    <property type="match status" value="1"/>
</dbReference>
<gene>
    <name evidence="11" type="ORF">BU26DRAFT_424836</name>
</gene>
<dbReference type="GeneID" id="54576920"/>
<dbReference type="EMBL" id="ML987194">
    <property type="protein sequence ID" value="KAF2250422.1"/>
    <property type="molecule type" value="Genomic_DNA"/>
</dbReference>
<dbReference type="GO" id="GO:0005634">
    <property type="term" value="C:nucleus"/>
    <property type="evidence" value="ECO:0007669"/>
    <property type="project" value="UniProtKB-SubCell"/>
</dbReference>
<dbReference type="GO" id="GO:0008270">
    <property type="term" value="F:zinc ion binding"/>
    <property type="evidence" value="ECO:0007669"/>
    <property type="project" value="UniProtKB-KW"/>
</dbReference>
<feature type="domain" description="C2H2-type" evidence="10">
    <location>
        <begin position="101"/>
        <end position="126"/>
    </location>
</feature>
<comment type="subcellular location">
    <subcellularLocation>
        <location evidence="1">Nucleus</location>
    </subcellularLocation>
</comment>
<dbReference type="OrthoDB" id="3798762at2759"/>
<evidence type="ECO:0000259" key="10">
    <source>
        <dbReference type="PROSITE" id="PS50157"/>
    </source>
</evidence>
<name>A0A6A6IKP6_9PLEO</name>
<dbReference type="AlphaFoldDB" id="A0A6A6IKP6"/>
<organism evidence="11 12">
    <name type="scientific">Trematosphaeria pertusa</name>
    <dbReference type="NCBI Taxonomy" id="390896"/>
    <lineage>
        <taxon>Eukaryota</taxon>
        <taxon>Fungi</taxon>
        <taxon>Dikarya</taxon>
        <taxon>Ascomycota</taxon>
        <taxon>Pezizomycotina</taxon>
        <taxon>Dothideomycetes</taxon>
        <taxon>Pleosporomycetidae</taxon>
        <taxon>Pleosporales</taxon>
        <taxon>Massarineae</taxon>
        <taxon>Trematosphaeriaceae</taxon>
        <taxon>Trematosphaeria</taxon>
    </lineage>
</organism>
<dbReference type="PANTHER" id="PTHR46179:SF13">
    <property type="entry name" value="C2H2-TYPE DOMAIN-CONTAINING PROTEIN"/>
    <property type="match status" value="1"/>
</dbReference>
<evidence type="ECO:0000256" key="2">
    <source>
        <dbReference type="ARBA" id="ARBA00022723"/>
    </source>
</evidence>
<evidence type="ECO:0000313" key="12">
    <source>
        <dbReference type="Proteomes" id="UP000800094"/>
    </source>
</evidence>
<evidence type="ECO:0000256" key="9">
    <source>
        <dbReference type="SAM" id="MobiDB-lite"/>
    </source>
</evidence>
<reference evidence="11" key="1">
    <citation type="journal article" date="2020" name="Stud. Mycol.">
        <title>101 Dothideomycetes genomes: a test case for predicting lifestyles and emergence of pathogens.</title>
        <authorList>
            <person name="Haridas S."/>
            <person name="Albert R."/>
            <person name="Binder M."/>
            <person name="Bloem J."/>
            <person name="Labutti K."/>
            <person name="Salamov A."/>
            <person name="Andreopoulos B."/>
            <person name="Baker S."/>
            <person name="Barry K."/>
            <person name="Bills G."/>
            <person name="Bluhm B."/>
            <person name="Cannon C."/>
            <person name="Castanera R."/>
            <person name="Culley D."/>
            <person name="Daum C."/>
            <person name="Ezra D."/>
            <person name="Gonzalez J."/>
            <person name="Henrissat B."/>
            <person name="Kuo A."/>
            <person name="Liang C."/>
            <person name="Lipzen A."/>
            <person name="Lutzoni F."/>
            <person name="Magnuson J."/>
            <person name="Mondo S."/>
            <person name="Nolan M."/>
            <person name="Ohm R."/>
            <person name="Pangilinan J."/>
            <person name="Park H.-J."/>
            <person name="Ramirez L."/>
            <person name="Alfaro M."/>
            <person name="Sun H."/>
            <person name="Tritt A."/>
            <person name="Yoshinaga Y."/>
            <person name="Zwiers L.-H."/>
            <person name="Turgeon B."/>
            <person name="Goodwin S."/>
            <person name="Spatafora J."/>
            <person name="Crous P."/>
            <person name="Grigoriev I."/>
        </authorList>
    </citation>
    <scope>NUCLEOTIDE SEQUENCE</scope>
    <source>
        <strain evidence="11">CBS 122368</strain>
    </source>
</reference>
<dbReference type="RefSeq" id="XP_033685426.1">
    <property type="nucleotide sequence ID" value="XM_033823590.1"/>
</dbReference>
<dbReference type="PROSITE" id="PS00028">
    <property type="entry name" value="ZINC_FINGER_C2H2_1"/>
    <property type="match status" value="1"/>
</dbReference>
<evidence type="ECO:0000256" key="1">
    <source>
        <dbReference type="ARBA" id="ARBA00004123"/>
    </source>
</evidence>
<keyword evidence="12" id="KW-1185">Reference proteome</keyword>
<proteinExistence type="predicted"/>
<dbReference type="Proteomes" id="UP000800094">
    <property type="component" value="Unassembled WGS sequence"/>
</dbReference>
<dbReference type="Pfam" id="PF00096">
    <property type="entry name" value="zf-C2H2"/>
    <property type="match status" value="2"/>
</dbReference>
<keyword evidence="3 8" id="KW-0863">Zinc-finger</keyword>
<evidence type="ECO:0000256" key="8">
    <source>
        <dbReference type="PROSITE-ProRule" id="PRU00042"/>
    </source>
</evidence>
<evidence type="ECO:0000256" key="3">
    <source>
        <dbReference type="ARBA" id="ARBA00022771"/>
    </source>
</evidence>
<dbReference type="PROSITE" id="PS50157">
    <property type="entry name" value="ZINC_FINGER_C2H2_2"/>
    <property type="match status" value="1"/>
</dbReference>
<feature type="compositionally biased region" description="Polar residues" evidence="9">
    <location>
        <begin position="33"/>
        <end position="44"/>
    </location>
</feature>
<accession>A0A6A6IKP6</accession>
<feature type="compositionally biased region" description="Polar residues" evidence="9">
    <location>
        <begin position="61"/>
        <end position="75"/>
    </location>
</feature>
<evidence type="ECO:0000313" key="11">
    <source>
        <dbReference type="EMBL" id="KAF2250422.1"/>
    </source>
</evidence>
<dbReference type="SMART" id="SM00355">
    <property type="entry name" value="ZnF_C2H2"/>
    <property type="match status" value="2"/>
</dbReference>
<dbReference type="Gene3D" id="3.30.160.60">
    <property type="entry name" value="Classic Zinc Finger"/>
    <property type="match status" value="2"/>
</dbReference>
<dbReference type="GO" id="GO:0006357">
    <property type="term" value="P:regulation of transcription by RNA polymerase II"/>
    <property type="evidence" value="ECO:0007669"/>
    <property type="project" value="TreeGrafter"/>
</dbReference>
<dbReference type="InterPro" id="IPR036236">
    <property type="entry name" value="Znf_C2H2_sf"/>
</dbReference>
<dbReference type="PANTHER" id="PTHR46179">
    <property type="entry name" value="ZINC FINGER PROTEIN"/>
    <property type="match status" value="1"/>
</dbReference>
<evidence type="ECO:0000256" key="4">
    <source>
        <dbReference type="ARBA" id="ARBA00022833"/>
    </source>
</evidence>
<dbReference type="InterPro" id="IPR051061">
    <property type="entry name" value="Zinc_finger_trans_reg"/>
</dbReference>
<keyword evidence="6" id="KW-0804">Transcription</keyword>
<sequence>MVEVPRPERSPFVVPRKPFPNSSSRYVAPPQSPRSSMETSSPETRANVPYATPTDIHPSASPRTQGQEANATSHTCPECPLSFPTAGQRNKHVNRKHRRRYICPISSCQKAFSLNADMERHKKTVHKELFSFSDSMLKCPLSKCKTPEKLYSRKDNLDRHVKRCFASAKMEKGKGKAG</sequence>
<keyword evidence="5" id="KW-0805">Transcription regulation</keyword>
<keyword evidence="2" id="KW-0479">Metal-binding</keyword>
<evidence type="ECO:0000256" key="5">
    <source>
        <dbReference type="ARBA" id="ARBA00023015"/>
    </source>
</evidence>